<gene>
    <name evidence="3" type="ORF">IRJ41_011977</name>
</gene>
<reference evidence="3" key="1">
    <citation type="submission" date="2021-02" db="EMBL/GenBank/DDBJ databases">
        <title>Comparative genomics reveals that relaxation of natural selection precedes convergent phenotypic evolution of cavefish.</title>
        <authorList>
            <person name="Peng Z."/>
        </authorList>
    </citation>
    <scope>NUCLEOTIDE SEQUENCE</scope>
    <source>
        <tissue evidence="3">Muscle</tissue>
    </source>
</reference>
<dbReference type="PANTHER" id="PTHR22803">
    <property type="entry name" value="MANNOSE, PHOSPHOLIPASE, LECTIN RECEPTOR RELATED"/>
    <property type="match status" value="1"/>
</dbReference>
<feature type="domain" description="C-type lectin" evidence="2">
    <location>
        <begin position="31"/>
        <end position="139"/>
    </location>
</feature>
<comment type="caution">
    <text evidence="3">The sequence shown here is derived from an EMBL/GenBank/DDBJ whole genome shotgun (WGS) entry which is preliminary data.</text>
</comment>
<keyword evidence="1" id="KW-0732">Signal</keyword>
<dbReference type="InterPro" id="IPR016187">
    <property type="entry name" value="CTDL_fold"/>
</dbReference>
<dbReference type="AlphaFoldDB" id="A0A9W7WUR6"/>
<evidence type="ECO:0000256" key="1">
    <source>
        <dbReference type="SAM" id="SignalP"/>
    </source>
</evidence>
<dbReference type="EMBL" id="JAFHDT010000006">
    <property type="protein sequence ID" value="KAI7808701.1"/>
    <property type="molecule type" value="Genomic_DNA"/>
</dbReference>
<dbReference type="SUPFAM" id="SSF56436">
    <property type="entry name" value="C-type lectin-like"/>
    <property type="match status" value="1"/>
</dbReference>
<keyword evidence="4" id="KW-1185">Reference proteome</keyword>
<dbReference type="Gene3D" id="3.10.100.10">
    <property type="entry name" value="Mannose-Binding Protein A, subunit A"/>
    <property type="match status" value="1"/>
</dbReference>
<dbReference type="SMART" id="SM00034">
    <property type="entry name" value="CLECT"/>
    <property type="match status" value="1"/>
</dbReference>
<dbReference type="InterPro" id="IPR001304">
    <property type="entry name" value="C-type_lectin-like"/>
</dbReference>
<name>A0A9W7WUR6_TRIRA</name>
<feature type="chain" id="PRO_5040842694" description="C-type lectin domain-containing protein" evidence="1">
    <location>
        <begin position="22"/>
        <end position="150"/>
    </location>
</feature>
<proteinExistence type="predicted"/>
<dbReference type="InterPro" id="IPR016186">
    <property type="entry name" value="C-type_lectin-like/link_sf"/>
</dbReference>
<organism evidence="3 4">
    <name type="scientific">Triplophysa rosa</name>
    <name type="common">Cave loach</name>
    <dbReference type="NCBI Taxonomy" id="992332"/>
    <lineage>
        <taxon>Eukaryota</taxon>
        <taxon>Metazoa</taxon>
        <taxon>Chordata</taxon>
        <taxon>Craniata</taxon>
        <taxon>Vertebrata</taxon>
        <taxon>Euteleostomi</taxon>
        <taxon>Actinopterygii</taxon>
        <taxon>Neopterygii</taxon>
        <taxon>Teleostei</taxon>
        <taxon>Ostariophysi</taxon>
        <taxon>Cypriniformes</taxon>
        <taxon>Nemacheilidae</taxon>
        <taxon>Triplophysa</taxon>
    </lineage>
</organism>
<sequence>MAVIRGLVLLFLVFSLEYAAAKKCTVGWKRFGAQCFSFFPQTVNWATAEKLCQIFGGNLASVRTKVRNDFLLSLVPRNTRAWIGGHDGEERQWLWSDGSPFNYANWCFREPNNLRRSEHCLEINWTGRRCFEQHDAFCYARIGYICARTF</sequence>
<evidence type="ECO:0000259" key="2">
    <source>
        <dbReference type="PROSITE" id="PS50041"/>
    </source>
</evidence>
<dbReference type="Proteomes" id="UP001059041">
    <property type="component" value="Linkage Group LG6"/>
</dbReference>
<dbReference type="PROSITE" id="PS50041">
    <property type="entry name" value="C_TYPE_LECTIN_2"/>
    <property type="match status" value="1"/>
</dbReference>
<evidence type="ECO:0000313" key="3">
    <source>
        <dbReference type="EMBL" id="KAI7808701.1"/>
    </source>
</evidence>
<dbReference type="InterPro" id="IPR050111">
    <property type="entry name" value="C-type_lectin/snaclec_domain"/>
</dbReference>
<evidence type="ECO:0000313" key="4">
    <source>
        <dbReference type="Proteomes" id="UP001059041"/>
    </source>
</evidence>
<feature type="signal peptide" evidence="1">
    <location>
        <begin position="1"/>
        <end position="21"/>
    </location>
</feature>
<dbReference type="Pfam" id="PF00059">
    <property type="entry name" value="Lectin_C"/>
    <property type="match status" value="1"/>
</dbReference>
<dbReference type="CDD" id="cd00037">
    <property type="entry name" value="CLECT"/>
    <property type="match status" value="1"/>
</dbReference>
<protein>
    <recommendedName>
        <fullName evidence="2">C-type lectin domain-containing protein</fullName>
    </recommendedName>
</protein>
<accession>A0A9W7WUR6</accession>